<dbReference type="Proteomes" id="UP000284644">
    <property type="component" value="Unassembled WGS sequence"/>
</dbReference>
<proteinExistence type="predicted"/>
<organism evidence="3 5">
    <name type="scientific">Blautia obeum</name>
    <dbReference type="NCBI Taxonomy" id="40520"/>
    <lineage>
        <taxon>Bacteria</taxon>
        <taxon>Bacillati</taxon>
        <taxon>Bacillota</taxon>
        <taxon>Clostridia</taxon>
        <taxon>Lachnospirales</taxon>
        <taxon>Lachnospiraceae</taxon>
        <taxon>Blautia</taxon>
    </lineage>
</organism>
<dbReference type="AlphaFoldDB" id="A0A3E5A4T6"/>
<evidence type="ECO:0000313" key="6">
    <source>
        <dbReference type="Proteomes" id="UP000284644"/>
    </source>
</evidence>
<dbReference type="Pfam" id="PF06970">
    <property type="entry name" value="RepA_N"/>
    <property type="match status" value="1"/>
</dbReference>
<evidence type="ECO:0000313" key="4">
    <source>
        <dbReference type="EMBL" id="RHE12457.1"/>
    </source>
</evidence>
<name>A0A3E5A4T6_9FIRM</name>
<comment type="caution">
    <text evidence="3">The sequence shown here is derived from an EMBL/GenBank/DDBJ whole genome shotgun (WGS) entry which is preliminary data.</text>
</comment>
<dbReference type="RefSeq" id="WP_117739314.1">
    <property type="nucleotide sequence ID" value="NZ_QSJW01000005.1"/>
</dbReference>
<evidence type="ECO:0000313" key="3">
    <source>
        <dbReference type="EMBL" id="RGN03713.1"/>
    </source>
</evidence>
<protein>
    <submittedName>
        <fullName evidence="3">Uncharacterized protein</fullName>
    </submittedName>
</protein>
<accession>A0A3E5A4T6</accession>
<dbReference type="EMBL" id="QSJW01000005">
    <property type="protein sequence ID" value="RHE12457.1"/>
    <property type="molecule type" value="Genomic_DNA"/>
</dbReference>
<evidence type="ECO:0000259" key="2">
    <source>
        <dbReference type="Pfam" id="PF19481"/>
    </source>
</evidence>
<feature type="domain" description="Replication initiator A N-terminal" evidence="1">
    <location>
        <begin position="15"/>
        <end position="89"/>
    </location>
</feature>
<dbReference type="InterPro" id="IPR046059">
    <property type="entry name" value="DUF6017"/>
</dbReference>
<reference evidence="5 6" key="1">
    <citation type="submission" date="2018-08" db="EMBL/GenBank/DDBJ databases">
        <title>A genome reference for cultivated species of the human gut microbiota.</title>
        <authorList>
            <person name="Zou Y."/>
            <person name="Xue W."/>
            <person name="Luo G."/>
        </authorList>
    </citation>
    <scope>NUCLEOTIDE SEQUENCE [LARGE SCALE GENOMIC DNA]</scope>
    <source>
        <strain evidence="4 6">AM29-25AC</strain>
        <strain evidence="3 5">OM06-11AA</strain>
    </source>
</reference>
<dbReference type="InterPro" id="IPR010724">
    <property type="entry name" value="RepA_N"/>
</dbReference>
<sequence>MNFEYYYGSQADQFSFIRIPRTLLLDDTFSSLSLPAKVLYSVLLDRMGLSMKNKWFDKENKVYIIYQIAEIQADLGFSKKKSMDYLAELEKFGLIEKKKRGLGLPNLIYVKSFLVQQRYYGSTETGNSAENSDIYGSIEMRTSGVTEKHPGSYSIDTSKVSESNLHEVPKTVPLNNKTYKNYSDQSNIGSNHIRPDHDGMRCEQGTQKVGTYSELIKNNIDFEILLQEHERETDLVEEIFQLILEIVMTEKDTVRIAKEQYPAGFVKSKFLKLNHSHIEYVLECMSKNTTEIRNIKQYLLTVLFNAPSTMGSYYKAAVNHDMPQFAS</sequence>
<dbReference type="EMBL" id="QSUB01000005">
    <property type="protein sequence ID" value="RGN03713.1"/>
    <property type="molecule type" value="Genomic_DNA"/>
</dbReference>
<gene>
    <name evidence="4" type="ORF">DW767_08855</name>
    <name evidence="3" type="ORF">DXB81_11165</name>
</gene>
<dbReference type="Pfam" id="PF19481">
    <property type="entry name" value="DUF6017"/>
    <property type="match status" value="1"/>
</dbReference>
<evidence type="ECO:0000313" key="5">
    <source>
        <dbReference type="Proteomes" id="UP000261222"/>
    </source>
</evidence>
<evidence type="ECO:0000259" key="1">
    <source>
        <dbReference type="Pfam" id="PF06970"/>
    </source>
</evidence>
<feature type="domain" description="DUF6017" evidence="2">
    <location>
        <begin position="205"/>
        <end position="322"/>
    </location>
</feature>
<dbReference type="Proteomes" id="UP000261222">
    <property type="component" value="Unassembled WGS sequence"/>
</dbReference>